<dbReference type="AlphaFoldDB" id="A0AAE0ZZU8"/>
<dbReference type="EMBL" id="JAWDGP010003066">
    <property type="protein sequence ID" value="KAK3777627.1"/>
    <property type="molecule type" value="Genomic_DNA"/>
</dbReference>
<evidence type="ECO:0000313" key="2">
    <source>
        <dbReference type="EMBL" id="KAK3777627.1"/>
    </source>
</evidence>
<evidence type="ECO:0000256" key="1">
    <source>
        <dbReference type="SAM" id="SignalP"/>
    </source>
</evidence>
<reference evidence="2" key="1">
    <citation type="journal article" date="2023" name="G3 (Bethesda)">
        <title>A reference genome for the long-term kleptoplast-retaining sea slug Elysia crispata morphotype clarki.</title>
        <authorList>
            <person name="Eastman K.E."/>
            <person name="Pendleton A.L."/>
            <person name="Shaikh M.A."/>
            <person name="Suttiyut T."/>
            <person name="Ogas R."/>
            <person name="Tomko P."/>
            <person name="Gavelis G."/>
            <person name="Widhalm J.R."/>
            <person name="Wisecaver J.H."/>
        </authorList>
    </citation>
    <scope>NUCLEOTIDE SEQUENCE</scope>
    <source>
        <strain evidence="2">ECLA1</strain>
    </source>
</reference>
<comment type="caution">
    <text evidence="2">The sequence shown here is derived from an EMBL/GenBank/DDBJ whole genome shotgun (WGS) entry which is preliminary data.</text>
</comment>
<dbReference type="Proteomes" id="UP001283361">
    <property type="component" value="Unassembled WGS sequence"/>
</dbReference>
<name>A0AAE0ZZU8_9GAST</name>
<evidence type="ECO:0000313" key="3">
    <source>
        <dbReference type="Proteomes" id="UP001283361"/>
    </source>
</evidence>
<keyword evidence="3" id="KW-1185">Reference proteome</keyword>
<keyword evidence="1" id="KW-0732">Signal</keyword>
<organism evidence="2 3">
    <name type="scientific">Elysia crispata</name>
    <name type="common">lettuce slug</name>
    <dbReference type="NCBI Taxonomy" id="231223"/>
    <lineage>
        <taxon>Eukaryota</taxon>
        <taxon>Metazoa</taxon>
        <taxon>Spiralia</taxon>
        <taxon>Lophotrochozoa</taxon>
        <taxon>Mollusca</taxon>
        <taxon>Gastropoda</taxon>
        <taxon>Heterobranchia</taxon>
        <taxon>Euthyneura</taxon>
        <taxon>Panpulmonata</taxon>
        <taxon>Sacoglossa</taxon>
        <taxon>Placobranchoidea</taxon>
        <taxon>Plakobranchidae</taxon>
        <taxon>Elysia</taxon>
    </lineage>
</organism>
<accession>A0AAE0ZZU8</accession>
<proteinExistence type="predicted"/>
<sequence>MLFVILWVLLQMIIKLSVHVQDIPKETSKSQQSSSTSKKLVWQRAELKRFRLEELEAARLPPEISKDEGEGGMGEAW</sequence>
<protein>
    <submittedName>
        <fullName evidence="2">Uncharacterized protein</fullName>
    </submittedName>
</protein>
<feature type="chain" id="PRO_5042100731" evidence="1">
    <location>
        <begin position="21"/>
        <end position="77"/>
    </location>
</feature>
<gene>
    <name evidence="2" type="ORF">RRG08_021743</name>
</gene>
<feature type="signal peptide" evidence="1">
    <location>
        <begin position="1"/>
        <end position="20"/>
    </location>
</feature>